<protein>
    <submittedName>
        <fullName evidence="11">TonB family protein</fullName>
    </submittedName>
</protein>
<dbReference type="PANTHER" id="PTHR33446">
    <property type="entry name" value="PROTEIN TONB-RELATED"/>
    <property type="match status" value="1"/>
</dbReference>
<gene>
    <name evidence="11" type="ORF">IDJ77_06895</name>
</gene>
<dbReference type="PANTHER" id="PTHR33446:SF2">
    <property type="entry name" value="PROTEIN TONB"/>
    <property type="match status" value="1"/>
</dbReference>
<comment type="subcellular location">
    <subcellularLocation>
        <location evidence="1">Cell inner membrane</location>
        <topology evidence="1">Single-pass membrane protein</topology>
        <orientation evidence="1">Periplasmic side</orientation>
    </subcellularLocation>
</comment>
<dbReference type="SUPFAM" id="SSF74653">
    <property type="entry name" value="TolA/TonB C-terminal domain"/>
    <property type="match status" value="1"/>
</dbReference>
<dbReference type="InterPro" id="IPR051045">
    <property type="entry name" value="TonB-dependent_transducer"/>
</dbReference>
<dbReference type="InterPro" id="IPR037682">
    <property type="entry name" value="TonB_C"/>
</dbReference>
<keyword evidence="9" id="KW-0472">Membrane</keyword>
<dbReference type="Gene3D" id="3.30.1150.10">
    <property type="match status" value="1"/>
</dbReference>
<evidence type="ECO:0000256" key="8">
    <source>
        <dbReference type="ARBA" id="ARBA00022989"/>
    </source>
</evidence>
<dbReference type="InterPro" id="IPR006260">
    <property type="entry name" value="TonB/TolA_C"/>
</dbReference>
<evidence type="ECO:0000313" key="11">
    <source>
        <dbReference type="EMBL" id="MBD1363531.1"/>
    </source>
</evidence>
<dbReference type="Proteomes" id="UP000606600">
    <property type="component" value="Unassembled WGS sequence"/>
</dbReference>
<dbReference type="EMBL" id="JACWMY010000003">
    <property type="protein sequence ID" value="MBD1363531.1"/>
    <property type="molecule type" value="Genomic_DNA"/>
</dbReference>
<evidence type="ECO:0000256" key="9">
    <source>
        <dbReference type="ARBA" id="ARBA00023136"/>
    </source>
</evidence>
<dbReference type="SUPFAM" id="SSF82185">
    <property type="entry name" value="Histone H3 K4-specific methyltransferase SET7/9 N-terminal domain"/>
    <property type="match status" value="1"/>
</dbReference>
<comment type="similarity">
    <text evidence="2">Belongs to the TonB family.</text>
</comment>
<keyword evidence="8" id="KW-1133">Transmembrane helix</keyword>
<evidence type="ECO:0000256" key="6">
    <source>
        <dbReference type="ARBA" id="ARBA00022692"/>
    </source>
</evidence>
<reference evidence="11 12" key="1">
    <citation type="submission" date="2020-09" db="EMBL/GenBank/DDBJ databases">
        <title>Novel species of Mucilaginibacter isolated from a glacier on the Tibetan Plateau.</title>
        <authorList>
            <person name="Liu Q."/>
            <person name="Xin Y.-H."/>
        </authorList>
    </citation>
    <scope>NUCLEOTIDE SEQUENCE [LARGE SCALE GENOMIC DNA]</scope>
    <source>
        <strain evidence="11 12">ZT4R22</strain>
    </source>
</reference>
<evidence type="ECO:0000256" key="3">
    <source>
        <dbReference type="ARBA" id="ARBA00022448"/>
    </source>
</evidence>
<evidence type="ECO:0000256" key="1">
    <source>
        <dbReference type="ARBA" id="ARBA00004383"/>
    </source>
</evidence>
<name>A0ABR7WN04_9SPHI</name>
<dbReference type="Pfam" id="PF03544">
    <property type="entry name" value="TonB_C"/>
    <property type="match status" value="1"/>
</dbReference>
<evidence type="ECO:0000259" key="10">
    <source>
        <dbReference type="PROSITE" id="PS52015"/>
    </source>
</evidence>
<sequence length="240" mass="27019">MGQYTSFFENGNRESLYQYTDKGRVGNGFEFYPNGKLYRLIKYPDSVKTDNHFANDYLIITNLDSLGTSQVAEGQGYYRGFNNKFAYIDEEGPVRDGRRNGTWKGIDKNMKLTFTETYKDGALISGTAIDSAGLSSAYAGSRMTSPKFDGGTKAFGSYLGKNIIYPDIERKNEIYRIVVLQFVVEKDGRITDVRVQKSVSPGLDKEATRVIKRSPLWIPGTRFGKPVRVTYAVPVNFVLQ</sequence>
<keyword evidence="3" id="KW-0813">Transport</keyword>
<keyword evidence="6" id="KW-0812">Transmembrane</keyword>
<evidence type="ECO:0000256" key="2">
    <source>
        <dbReference type="ARBA" id="ARBA00006555"/>
    </source>
</evidence>
<dbReference type="NCBIfam" id="TIGR01352">
    <property type="entry name" value="tonB_Cterm"/>
    <property type="match status" value="1"/>
</dbReference>
<organism evidence="11 12">
    <name type="scientific">Mucilaginibacter pankratovii</name>
    <dbReference type="NCBI Taxonomy" id="2772110"/>
    <lineage>
        <taxon>Bacteria</taxon>
        <taxon>Pseudomonadati</taxon>
        <taxon>Bacteroidota</taxon>
        <taxon>Sphingobacteriia</taxon>
        <taxon>Sphingobacteriales</taxon>
        <taxon>Sphingobacteriaceae</taxon>
        <taxon>Mucilaginibacter</taxon>
    </lineage>
</organism>
<keyword evidence="7" id="KW-0653">Protein transport</keyword>
<evidence type="ECO:0000256" key="5">
    <source>
        <dbReference type="ARBA" id="ARBA00022519"/>
    </source>
</evidence>
<feature type="domain" description="TonB C-terminal" evidence="10">
    <location>
        <begin position="150"/>
        <end position="240"/>
    </location>
</feature>
<evidence type="ECO:0000256" key="4">
    <source>
        <dbReference type="ARBA" id="ARBA00022475"/>
    </source>
</evidence>
<comment type="caution">
    <text evidence="11">The sequence shown here is derived from an EMBL/GenBank/DDBJ whole genome shotgun (WGS) entry which is preliminary data.</text>
</comment>
<keyword evidence="4" id="KW-1003">Cell membrane</keyword>
<evidence type="ECO:0000313" key="12">
    <source>
        <dbReference type="Proteomes" id="UP000606600"/>
    </source>
</evidence>
<dbReference type="PROSITE" id="PS52015">
    <property type="entry name" value="TONB_CTD"/>
    <property type="match status" value="1"/>
</dbReference>
<evidence type="ECO:0000256" key="7">
    <source>
        <dbReference type="ARBA" id="ARBA00022927"/>
    </source>
</evidence>
<accession>A0ABR7WN04</accession>
<proteinExistence type="inferred from homology"/>
<keyword evidence="12" id="KW-1185">Reference proteome</keyword>
<keyword evidence="5" id="KW-0997">Cell inner membrane</keyword>